<dbReference type="InterPro" id="IPR050270">
    <property type="entry name" value="DegV_domain_contain"/>
</dbReference>
<dbReference type="Proteomes" id="UP000772566">
    <property type="component" value="Unassembled WGS sequence"/>
</dbReference>
<dbReference type="PANTHER" id="PTHR33434:SF2">
    <property type="entry name" value="FATTY ACID-BINDING PROTEIN TM_1468"/>
    <property type="match status" value="1"/>
</dbReference>
<dbReference type="PANTHER" id="PTHR33434">
    <property type="entry name" value="DEGV DOMAIN-CONTAINING PROTEIN DR_1986-RELATED"/>
    <property type="match status" value="1"/>
</dbReference>
<sequence>MSNYVLTCCSTADVSEKYLQSRDVKYVYFNYELDGVQCKDDFGRTNSPDDLYKKMLAGAECRTSQVSIGEYMAFWRPFLEEGKDVLHVSLSSGVSGTYESACQAKVEIEQEFPDRKIEVVDSLQASSGYGLLVDGLADKRDEGLSFDEAVAWAKEARHRVYGWFFSTDLTFFVRGGRISKTAGLLGGMLNICPVMDIEADGSLAVKEKARGKKKAIARVVEIMTQTAEQGSAYARKVFISNSECASDAQAVKELIQEKLPQTGDINIFTIGATIGVHTGPGTVATFWWGEEPRA</sequence>
<gene>
    <name evidence="2" type="ORF">HXK23_05670</name>
</gene>
<dbReference type="Pfam" id="PF02645">
    <property type="entry name" value="DegV"/>
    <property type="match status" value="1"/>
</dbReference>
<comment type="caution">
    <text evidence="2">The sequence shown here is derived from an EMBL/GenBank/DDBJ whole genome shotgun (WGS) entry which is preliminary data.</text>
</comment>
<organism evidence="2 3">
    <name type="scientific">Lancefieldella parvula</name>
    <dbReference type="NCBI Taxonomy" id="1382"/>
    <lineage>
        <taxon>Bacteria</taxon>
        <taxon>Bacillati</taxon>
        <taxon>Actinomycetota</taxon>
        <taxon>Coriobacteriia</taxon>
        <taxon>Coriobacteriales</taxon>
        <taxon>Atopobiaceae</taxon>
        <taxon>Lancefieldella</taxon>
    </lineage>
</organism>
<reference evidence="2" key="1">
    <citation type="submission" date="2020-04" db="EMBL/GenBank/DDBJ databases">
        <title>Deep metagenomics examines the oral microbiome during advanced dental caries in children, revealing novel taxa and co-occurrences with host molecules.</title>
        <authorList>
            <person name="Baker J.L."/>
            <person name="Morton J.T."/>
            <person name="Dinis M."/>
            <person name="Alvarez R."/>
            <person name="Tran N.C."/>
            <person name="Knight R."/>
            <person name="Edlund A."/>
        </authorList>
    </citation>
    <scope>NUCLEOTIDE SEQUENCE</scope>
    <source>
        <strain evidence="2">JCVI_22A_bin.2</strain>
    </source>
</reference>
<dbReference type="InterPro" id="IPR043168">
    <property type="entry name" value="DegV_C"/>
</dbReference>
<name>A0A930YTJ3_9ACTN</name>
<dbReference type="InterPro" id="IPR003797">
    <property type="entry name" value="DegV"/>
</dbReference>
<dbReference type="AlphaFoldDB" id="A0A930YTJ3"/>
<dbReference type="GO" id="GO:0008289">
    <property type="term" value="F:lipid binding"/>
    <property type="evidence" value="ECO:0007669"/>
    <property type="project" value="UniProtKB-KW"/>
</dbReference>
<evidence type="ECO:0000256" key="1">
    <source>
        <dbReference type="ARBA" id="ARBA00023121"/>
    </source>
</evidence>
<dbReference type="Gene3D" id="3.30.1180.10">
    <property type="match status" value="1"/>
</dbReference>
<accession>A0A930YTJ3</accession>
<dbReference type="NCBIfam" id="TIGR00762">
    <property type="entry name" value="DegV"/>
    <property type="match status" value="1"/>
</dbReference>
<evidence type="ECO:0000313" key="2">
    <source>
        <dbReference type="EMBL" id="MBF4809690.1"/>
    </source>
</evidence>
<keyword evidence="1" id="KW-0446">Lipid-binding</keyword>
<evidence type="ECO:0000313" key="3">
    <source>
        <dbReference type="Proteomes" id="UP000772566"/>
    </source>
</evidence>
<protein>
    <submittedName>
        <fullName evidence="2">DegV family protein</fullName>
    </submittedName>
</protein>
<dbReference type="Gene3D" id="3.40.50.10170">
    <property type="match status" value="1"/>
</dbReference>
<dbReference type="PROSITE" id="PS51482">
    <property type="entry name" value="DEGV"/>
    <property type="match status" value="1"/>
</dbReference>
<proteinExistence type="predicted"/>
<dbReference type="EMBL" id="JABZGT010000387">
    <property type="protein sequence ID" value="MBF4809690.1"/>
    <property type="molecule type" value="Genomic_DNA"/>
</dbReference>
<dbReference type="SUPFAM" id="SSF82549">
    <property type="entry name" value="DAK1/DegV-like"/>
    <property type="match status" value="1"/>
</dbReference>